<evidence type="ECO:0000256" key="4">
    <source>
        <dbReference type="ARBA" id="ARBA00022475"/>
    </source>
</evidence>
<feature type="compositionally biased region" description="Polar residues" evidence="11">
    <location>
        <begin position="261"/>
        <end position="275"/>
    </location>
</feature>
<dbReference type="InterPro" id="IPR004316">
    <property type="entry name" value="SWEET_rpt"/>
</dbReference>
<feature type="transmembrane region" description="Helical" evidence="10">
    <location>
        <begin position="6"/>
        <end position="29"/>
    </location>
</feature>
<evidence type="ECO:0000256" key="5">
    <source>
        <dbReference type="ARBA" id="ARBA00022597"/>
    </source>
</evidence>
<dbReference type="FunFam" id="1.20.1280.290:FF:000001">
    <property type="entry name" value="Bidirectional sugar transporter SWEET"/>
    <property type="match status" value="1"/>
</dbReference>
<evidence type="ECO:0000256" key="1">
    <source>
        <dbReference type="ARBA" id="ARBA00004651"/>
    </source>
</evidence>
<comment type="similarity">
    <text evidence="2 10">Belongs to the SWEET sugar transporter family.</text>
</comment>
<protein>
    <recommendedName>
        <fullName evidence="10">Bidirectional sugar transporter SWEET</fullName>
    </recommendedName>
</protein>
<evidence type="ECO:0000256" key="3">
    <source>
        <dbReference type="ARBA" id="ARBA00022448"/>
    </source>
</evidence>
<evidence type="ECO:0000256" key="10">
    <source>
        <dbReference type="RuleBase" id="RU910715"/>
    </source>
</evidence>
<proteinExistence type="inferred from homology"/>
<keyword evidence="6 10" id="KW-0812">Transmembrane</keyword>
<keyword evidence="5 10" id="KW-0762">Sugar transport</keyword>
<dbReference type="PANTHER" id="PTHR10791:SF22">
    <property type="entry name" value="BIDIRECTIONAL SUGAR TRANSPORTER SWEET11"/>
    <property type="match status" value="1"/>
</dbReference>
<evidence type="ECO:0000256" key="7">
    <source>
        <dbReference type="ARBA" id="ARBA00022737"/>
    </source>
</evidence>
<keyword evidence="9 10" id="KW-0472">Membrane</keyword>
<dbReference type="PANTHER" id="PTHR10791">
    <property type="entry name" value="RAG1-ACTIVATING PROTEIN 1"/>
    <property type="match status" value="1"/>
</dbReference>
<dbReference type="GO" id="GO:0008515">
    <property type="term" value="F:sucrose transmembrane transporter activity"/>
    <property type="evidence" value="ECO:0007669"/>
    <property type="project" value="UniProtKB-ARBA"/>
</dbReference>
<dbReference type="Proteomes" id="UP001497480">
    <property type="component" value="Unassembled WGS sequence"/>
</dbReference>
<keyword evidence="3 10" id="KW-0813">Transport</keyword>
<dbReference type="EMBL" id="CAXHTB010000004">
    <property type="protein sequence ID" value="CAL0305190.1"/>
    <property type="molecule type" value="Genomic_DNA"/>
</dbReference>
<organism evidence="12 13">
    <name type="scientific">Lupinus luteus</name>
    <name type="common">European yellow lupine</name>
    <dbReference type="NCBI Taxonomy" id="3873"/>
    <lineage>
        <taxon>Eukaryota</taxon>
        <taxon>Viridiplantae</taxon>
        <taxon>Streptophyta</taxon>
        <taxon>Embryophyta</taxon>
        <taxon>Tracheophyta</taxon>
        <taxon>Spermatophyta</taxon>
        <taxon>Magnoliopsida</taxon>
        <taxon>eudicotyledons</taxon>
        <taxon>Gunneridae</taxon>
        <taxon>Pentapetalae</taxon>
        <taxon>rosids</taxon>
        <taxon>fabids</taxon>
        <taxon>Fabales</taxon>
        <taxon>Fabaceae</taxon>
        <taxon>Papilionoideae</taxon>
        <taxon>50 kb inversion clade</taxon>
        <taxon>genistoids sensu lato</taxon>
        <taxon>core genistoids</taxon>
        <taxon>Genisteae</taxon>
        <taxon>Lupinus</taxon>
    </lineage>
</organism>
<feature type="region of interest" description="Disordered" evidence="11">
    <location>
        <begin position="218"/>
        <end position="283"/>
    </location>
</feature>
<keyword evidence="8 10" id="KW-1133">Transmembrane helix</keyword>
<dbReference type="InterPro" id="IPR047664">
    <property type="entry name" value="SWEET"/>
</dbReference>
<keyword evidence="13" id="KW-1185">Reference proteome</keyword>
<feature type="transmembrane region" description="Helical" evidence="10">
    <location>
        <begin position="41"/>
        <end position="61"/>
    </location>
</feature>
<evidence type="ECO:0000313" key="12">
    <source>
        <dbReference type="EMBL" id="CAL0305190.1"/>
    </source>
</evidence>
<dbReference type="FunFam" id="1.20.1280.290:FF:000003">
    <property type="entry name" value="Bidirectional sugar transporter SWEET"/>
    <property type="match status" value="1"/>
</dbReference>
<evidence type="ECO:0000256" key="2">
    <source>
        <dbReference type="ARBA" id="ARBA00007809"/>
    </source>
</evidence>
<evidence type="ECO:0000256" key="11">
    <source>
        <dbReference type="SAM" id="MobiDB-lite"/>
    </source>
</evidence>
<dbReference type="Pfam" id="PF03083">
    <property type="entry name" value="MtN3_slv"/>
    <property type="match status" value="2"/>
</dbReference>
<dbReference type="GO" id="GO:0005886">
    <property type="term" value="C:plasma membrane"/>
    <property type="evidence" value="ECO:0007669"/>
    <property type="project" value="UniProtKB-SubCell"/>
</dbReference>
<comment type="subcellular location">
    <subcellularLocation>
        <location evidence="1 10">Cell membrane</location>
        <topology evidence="1 10">Multi-pass membrane protein</topology>
    </subcellularLocation>
</comment>
<comment type="function">
    <text evidence="10">Mediates both low-affinity uptake and efflux of sugar across the membrane.</text>
</comment>
<feature type="transmembrane region" description="Helical" evidence="10">
    <location>
        <begin position="128"/>
        <end position="154"/>
    </location>
</feature>
<feature type="transmembrane region" description="Helical" evidence="10">
    <location>
        <begin position="67"/>
        <end position="90"/>
    </location>
</feature>
<dbReference type="GO" id="GO:0051119">
    <property type="term" value="F:sugar transmembrane transporter activity"/>
    <property type="evidence" value="ECO:0007669"/>
    <property type="project" value="InterPro"/>
</dbReference>
<name>A0AAV1W797_LUPLU</name>
<evidence type="ECO:0000256" key="9">
    <source>
        <dbReference type="ARBA" id="ARBA00023136"/>
    </source>
</evidence>
<keyword evidence="4" id="KW-1003">Cell membrane</keyword>
<accession>A0AAV1W797</accession>
<evidence type="ECO:0000313" key="13">
    <source>
        <dbReference type="Proteomes" id="UP001497480"/>
    </source>
</evidence>
<feature type="transmembrane region" description="Helical" evidence="10">
    <location>
        <begin position="187"/>
        <end position="210"/>
    </location>
</feature>
<dbReference type="AlphaFoldDB" id="A0AAV1W797"/>
<feature type="transmembrane region" description="Helical" evidence="10">
    <location>
        <begin position="102"/>
        <end position="122"/>
    </location>
</feature>
<gene>
    <name evidence="12" type="ORF">LLUT_LOCUS6250</name>
</gene>
<feature type="transmembrane region" description="Helical" evidence="10">
    <location>
        <begin position="161"/>
        <end position="181"/>
    </location>
</feature>
<dbReference type="Gene3D" id="1.20.1280.290">
    <property type="match status" value="2"/>
</dbReference>
<keyword evidence="7" id="KW-0677">Repeat</keyword>
<evidence type="ECO:0000256" key="8">
    <source>
        <dbReference type="ARBA" id="ARBA00022989"/>
    </source>
</evidence>
<reference evidence="12 13" key="1">
    <citation type="submission" date="2024-03" db="EMBL/GenBank/DDBJ databases">
        <authorList>
            <person name="Martinez-Hernandez J."/>
        </authorList>
    </citation>
    <scope>NUCLEOTIDE SEQUENCE [LARGE SCALE GENOMIC DNA]</scope>
</reference>
<evidence type="ECO:0000256" key="6">
    <source>
        <dbReference type="ARBA" id="ARBA00022692"/>
    </source>
</evidence>
<sequence>MHQSHIVFLFGILGNIASFVCFLAPLPTFYRVCKKKSTEGFQAIPYIAALFSAMLWIFYAYVKTGAILLITINAFGCMIETIYLAIFITYCPKKIRMSTLRMIILVNIGGCCAIVLLIHLLAKGDGRVKILGWICVVFSTSVFAAPLSIIRVVIRTKSVEFLPFPLSLLLTISAVMWLLYGVTLKDIYVTLPNIVGLTFGTIQMILYALYRKNKPVKDQKLPEHEGDNKNEEKQEEMNSYNRDIEIGDKKQENQEEKPNIVQDQTELNNNKTNNIGERVNCEV</sequence>
<feature type="compositionally biased region" description="Basic and acidic residues" evidence="11">
    <location>
        <begin position="218"/>
        <end position="258"/>
    </location>
</feature>
<comment type="caution">
    <text evidence="12">The sequence shown here is derived from an EMBL/GenBank/DDBJ whole genome shotgun (WGS) entry which is preliminary data.</text>
</comment>